<dbReference type="FunFam" id="3.30.830.10:FF:000031">
    <property type="entry name" value="Putative zinc metalloprotease"/>
    <property type="match status" value="1"/>
</dbReference>
<dbReference type="PANTHER" id="PTHR43016">
    <property type="entry name" value="PRESEQUENCE PROTEASE"/>
    <property type="match status" value="1"/>
</dbReference>
<keyword evidence="4" id="KW-1185">Reference proteome</keyword>
<dbReference type="Pfam" id="PF05193">
    <property type="entry name" value="Peptidase_M16_C"/>
    <property type="match status" value="1"/>
</dbReference>
<accession>A0A226DZZ7</accession>
<reference evidence="3 4" key="1">
    <citation type="submission" date="2015-12" db="EMBL/GenBank/DDBJ databases">
        <title>The genome of Folsomia candida.</title>
        <authorList>
            <person name="Faddeeva A."/>
            <person name="Derks M.F."/>
            <person name="Anvar Y."/>
            <person name="Smit S."/>
            <person name="Van Straalen N."/>
            <person name="Roelofs D."/>
        </authorList>
    </citation>
    <scope>NUCLEOTIDE SEQUENCE [LARGE SCALE GENOMIC DNA]</scope>
    <source>
        <strain evidence="3 4">VU population</strain>
        <tissue evidence="3">Whole body</tissue>
    </source>
</reference>
<dbReference type="GO" id="GO:0006508">
    <property type="term" value="P:proteolysis"/>
    <property type="evidence" value="ECO:0007669"/>
    <property type="project" value="UniProtKB-KW"/>
</dbReference>
<organism evidence="3 4">
    <name type="scientific">Folsomia candida</name>
    <name type="common">Springtail</name>
    <dbReference type="NCBI Taxonomy" id="158441"/>
    <lineage>
        <taxon>Eukaryota</taxon>
        <taxon>Metazoa</taxon>
        <taxon>Ecdysozoa</taxon>
        <taxon>Arthropoda</taxon>
        <taxon>Hexapoda</taxon>
        <taxon>Collembola</taxon>
        <taxon>Entomobryomorpha</taxon>
        <taxon>Isotomoidea</taxon>
        <taxon>Isotomidae</taxon>
        <taxon>Proisotominae</taxon>
        <taxon>Folsomia</taxon>
    </lineage>
</organism>
<comment type="caution">
    <text evidence="3">The sequence shown here is derived from an EMBL/GenBank/DDBJ whole genome shotgun (WGS) entry which is preliminary data.</text>
</comment>
<dbReference type="Pfam" id="PF00675">
    <property type="entry name" value="Peptidase_M16"/>
    <property type="match status" value="1"/>
</dbReference>
<dbReference type="FunFam" id="3.30.830.10:FF:000015">
    <property type="entry name" value="Putative zinc metalloprotease"/>
    <property type="match status" value="1"/>
</dbReference>
<dbReference type="OMA" id="WEGFARI"/>
<dbReference type="OrthoDB" id="4953at2759"/>
<feature type="domain" description="Peptidase M16 C-terminal" evidence="2">
    <location>
        <begin position="271"/>
        <end position="447"/>
    </location>
</feature>
<feature type="domain" description="Peptidase M16 N-terminal" evidence="1">
    <location>
        <begin position="129"/>
        <end position="211"/>
    </location>
</feature>
<dbReference type="PANTHER" id="PTHR43016:SF16">
    <property type="entry name" value="METALLOPROTEASE, PUTATIVE (AFU_ORTHOLOGUE AFUA_4G07610)-RELATED"/>
    <property type="match status" value="1"/>
</dbReference>
<evidence type="ECO:0000313" key="3">
    <source>
        <dbReference type="EMBL" id="OXA50789.1"/>
    </source>
</evidence>
<evidence type="ECO:0000313" key="4">
    <source>
        <dbReference type="Proteomes" id="UP000198287"/>
    </source>
</evidence>
<dbReference type="Gene3D" id="3.30.830.10">
    <property type="entry name" value="Metalloenzyme, LuxS/M16 peptidase-like"/>
    <property type="match status" value="4"/>
</dbReference>
<protein>
    <submittedName>
        <fullName evidence="3">Presequence protease 2, chloroplastic/mitochondrial</fullName>
    </submittedName>
</protein>
<keyword evidence="3" id="KW-0378">Hydrolase</keyword>
<dbReference type="AlphaFoldDB" id="A0A226DZZ7"/>
<dbReference type="GO" id="GO:0008233">
    <property type="term" value="F:peptidase activity"/>
    <property type="evidence" value="ECO:0007669"/>
    <property type="project" value="UniProtKB-KW"/>
</dbReference>
<dbReference type="InterPro" id="IPR007863">
    <property type="entry name" value="Peptidase_M16_C"/>
</dbReference>
<dbReference type="InterPro" id="IPR011765">
    <property type="entry name" value="Pept_M16_N"/>
</dbReference>
<evidence type="ECO:0000259" key="2">
    <source>
        <dbReference type="Pfam" id="PF05193"/>
    </source>
</evidence>
<dbReference type="InterPro" id="IPR011249">
    <property type="entry name" value="Metalloenz_LuxS/M16"/>
</dbReference>
<evidence type="ECO:0000259" key="1">
    <source>
        <dbReference type="Pfam" id="PF00675"/>
    </source>
</evidence>
<gene>
    <name evidence="3" type="ORF">Fcan01_14204</name>
</gene>
<dbReference type="EMBL" id="LNIX01000008">
    <property type="protein sequence ID" value="OXA50789.1"/>
    <property type="molecule type" value="Genomic_DNA"/>
</dbReference>
<name>A0A226DZZ7_FOLCA</name>
<dbReference type="SUPFAM" id="SSF63411">
    <property type="entry name" value="LuxS/MPP-like metallohydrolase"/>
    <property type="match status" value="4"/>
</dbReference>
<proteinExistence type="predicted"/>
<sequence length="1016" mass="113479">MLFSIVTNSSKNRFLTLATSGHNFRHIFTKKHHTHFTTTSFPLLLNTRSVASLKTRTASRIMGAATTATGATMKINLADDFQVIMQGKANNVHPVTKYRSTSTGLEVVHADIEGPIVNGYIVLATRATDDDGLPHTLEHLIFMGSEDYPYKGVLDILANKCFASGTNAWTDVDHTAYTLTTAGSEGFCNMLGIYMDHIFHPILSDSAFVTEVYHTTGDGTDAGVVYCELQAKENTAEERVYHELVRTIYPPTSGYHYQTGGICKNIRETCNNDKVKKFHTQFYNPRNTCVIVCGRVTPEQLFKALEPTIAKLNEKGVIPSWTKPWLDDVPEINAAVEKHVNFPAEDDDEEALVTIGFRGPSAITEIETVAALRLLFEYLTDSSVGPMQLAFVENDDPICSQVTYAEMENSRTTFYLEFEGVGKDKMPEIISKTKSTLEKQVNFFDMSRMTDIIKKNYQEELSSMENTPHNSVAYAVIGDFLYGSDNKEMFEKRINCASTITGFLAKDKAYWISLIKEKVLGQKWVTVYAHPSKETFTMLAKEEEGRVAERRLRLGAPGLTKMGYELDEAIKTNSTPAPASVLEQVSVPCADSIHFHTITRYANPDWADQLKCNFYMDDIKSNFVYVSVHMDTSSLSYEQLKYLPLFREVLVESPVLLDNGTVMSFEDVMELSKLDAGFSWLRLLLFKTQFSAERTKVVATKMAADIPQMKRKGNRMAYTLLKDILYQDKSPVKTSSLLRQHKFLKGIGSLSAKKLGEMFNSIRAVLTSPANVTLHIAANLDKMKSQAGNGGLNALLANTFTFQEVEMGDKRLSNAPDLTWMKSPSIFTTEAELRILGNRAEESSYMVKVAPGVDNYSDPELPILLTAMQYLCQTEGPFYRGIRGAGLAYDFFMDARCNEGLIYFNLYRCTDVVGAFKAAKEIVMAHCTPPGGGDEDIWDMISKILAIKLADLQPIVEKYLKPVFLQDHVCSIVSPQDKVVSIVEGFETVHAKKLQVVTGLANSFLEKWADTADLTN</sequence>
<dbReference type="Proteomes" id="UP000198287">
    <property type="component" value="Unassembled WGS sequence"/>
</dbReference>
<dbReference type="GO" id="GO:0046872">
    <property type="term" value="F:metal ion binding"/>
    <property type="evidence" value="ECO:0007669"/>
    <property type="project" value="InterPro"/>
</dbReference>
<keyword evidence="3" id="KW-0645">Protease</keyword>